<evidence type="ECO:0000313" key="7">
    <source>
        <dbReference type="EMBL" id="ACO64295.1"/>
    </source>
</evidence>
<dbReference type="InterPro" id="IPR036249">
    <property type="entry name" value="Thioredoxin-like_sf"/>
</dbReference>
<dbReference type="GeneID" id="8244325"/>
<dbReference type="InterPro" id="IPR005788">
    <property type="entry name" value="PDI_thioredoxin-like_dom"/>
</dbReference>
<dbReference type="InterPro" id="IPR013766">
    <property type="entry name" value="Thioredoxin_domain"/>
</dbReference>
<organism evidence="7 8">
    <name type="scientific">Micromonas commoda (strain RCC299 / NOUM17 / CCMP2709)</name>
    <name type="common">Picoplanktonic green alga</name>
    <dbReference type="NCBI Taxonomy" id="296587"/>
    <lineage>
        <taxon>Eukaryota</taxon>
        <taxon>Viridiplantae</taxon>
        <taxon>Chlorophyta</taxon>
        <taxon>Mamiellophyceae</taxon>
        <taxon>Mamiellales</taxon>
        <taxon>Mamiellaceae</taxon>
        <taxon>Micromonas</taxon>
    </lineage>
</organism>
<protein>
    <recommendedName>
        <fullName evidence="6">Thioredoxin domain-containing protein</fullName>
    </recommendedName>
</protein>
<dbReference type="FunCoup" id="C1E993">
    <property type="interactions" value="516"/>
</dbReference>
<dbReference type="InterPro" id="IPR017937">
    <property type="entry name" value="Thioredoxin_CS"/>
</dbReference>
<evidence type="ECO:0000259" key="6">
    <source>
        <dbReference type="PROSITE" id="PS51352"/>
    </source>
</evidence>
<dbReference type="CDD" id="cd02961">
    <property type="entry name" value="PDI_a_family"/>
    <property type="match status" value="1"/>
</dbReference>
<evidence type="ECO:0000256" key="3">
    <source>
        <dbReference type="ARBA" id="ARBA00022737"/>
    </source>
</evidence>
<sequence length="191" mass="20873">MKTVALLVLALLGCASAQVTVLDGDNFDATVLKSGKNAIVKFYAPWCGHCKALAPAWNELGDFYAGSSSVVVGDVDCTVNEDLCGRFDVRGYPTLKYFNAETGTAGGDYQSGRDLDSLKAFVDENLEMKCQVTDQERCTEKEVGYIEKMRGKSADEVAAALKRLEGMRDGSMKPELKQWVVQRINILNQIA</sequence>
<evidence type="ECO:0000256" key="5">
    <source>
        <dbReference type="SAM" id="SignalP"/>
    </source>
</evidence>
<reference evidence="7 8" key="1">
    <citation type="journal article" date="2009" name="Science">
        <title>Green evolution and dynamic adaptations revealed by genomes of the marine picoeukaryotes Micromonas.</title>
        <authorList>
            <person name="Worden A.Z."/>
            <person name="Lee J.H."/>
            <person name="Mock T."/>
            <person name="Rouze P."/>
            <person name="Simmons M.P."/>
            <person name="Aerts A.L."/>
            <person name="Allen A.E."/>
            <person name="Cuvelier M.L."/>
            <person name="Derelle E."/>
            <person name="Everett M.V."/>
            <person name="Foulon E."/>
            <person name="Grimwood J."/>
            <person name="Gundlach H."/>
            <person name="Henrissat B."/>
            <person name="Napoli C."/>
            <person name="McDonald S.M."/>
            <person name="Parker M.S."/>
            <person name="Rombauts S."/>
            <person name="Salamov A."/>
            <person name="Von Dassow P."/>
            <person name="Badger J.H."/>
            <person name="Coutinho P.M."/>
            <person name="Demir E."/>
            <person name="Dubchak I."/>
            <person name="Gentemann C."/>
            <person name="Eikrem W."/>
            <person name="Gready J.E."/>
            <person name="John U."/>
            <person name="Lanier W."/>
            <person name="Lindquist E.A."/>
            <person name="Lucas S."/>
            <person name="Mayer K.F."/>
            <person name="Moreau H."/>
            <person name="Not F."/>
            <person name="Otillar R."/>
            <person name="Panaud O."/>
            <person name="Pangilinan J."/>
            <person name="Paulsen I."/>
            <person name="Piegu B."/>
            <person name="Poliakov A."/>
            <person name="Robbens S."/>
            <person name="Schmutz J."/>
            <person name="Toulza E."/>
            <person name="Wyss T."/>
            <person name="Zelensky A."/>
            <person name="Zhou K."/>
            <person name="Armbrust E.V."/>
            <person name="Bhattacharya D."/>
            <person name="Goodenough U.W."/>
            <person name="Van de Peer Y."/>
            <person name="Grigoriev I.V."/>
        </authorList>
    </citation>
    <scope>NUCLEOTIDE SEQUENCE [LARGE SCALE GENOMIC DNA]</scope>
    <source>
        <strain evidence="8">RCC299 / NOUM17</strain>
    </source>
</reference>
<gene>
    <name evidence="7" type="ORF">MICPUN_108515</name>
</gene>
<dbReference type="NCBIfam" id="TIGR01126">
    <property type="entry name" value="pdi_dom"/>
    <property type="match status" value="1"/>
</dbReference>
<dbReference type="Gene3D" id="3.40.30.10">
    <property type="entry name" value="Glutaredoxin"/>
    <property type="match status" value="1"/>
</dbReference>
<dbReference type="InterPro" id="IPR051063">
    <property type="entry name" value="PDI"/>
</dbReference>
<evidence type="ECO:0000256" key="2">
    <source>
        <dbReference type="ARBA" id="ARBA00022729"/>
    </source>
</evidence>
<dbReference type="SUPFAM" id="SSF47933">
    <property type="entry name" value="ERP29 C domain-like"/>
    <property type="match status" value="1"/>
</dbReference>
<dbReference type="PRINTS" id="PR00421">
    <property type="entry name" value="THIOREDOXIN"/>
</dbReference>
<name>C1E993_MICCC</name>
<proteinExistence type="inferred from homology"/>
<dbReference type="GO" id="GO:0006457">
    <property type="term" value="P:protein folding"/>
    <property type="evidence" value="ECO:0007669"/>
    <property type="project" value="TreeGrafter"/>
</dbReference>
<dbReference type="Proteomes" id="UP000002009">
    <property type="component" value="Chromosome 6"/>
</dbReference>
<comment type="similarity">
    <text evidence="1 4">Belongs to the protein disulfide isomerase family.</text>
</comment>
<dbReference type="eggNOG" id="KOG0191">
    <property type="taxonomic scope" value="Eukaryota"/>
</dbReference>
<dbReference type="PANTHER" id="PTHR45672:SF3">
    <property type="entry name" value="THIOREDOXIN DOMAIN-CONTAINING PROTEIN 5"/>
    <property type="match status" value="1"/>
</dbReference>
<evidence type="ECO:0000256" key="1">
    <source>
        <dbReference type="ARBA" id="ARBA00006347"/>
    </source>
</evidence>
<evidence type="ECO:0000256" key="4">
    <source>
        <dbReference type="RuleBase" id="RU004208"/>
    </source>
</evidence>
<dbReference type="STRING" id="296587.C1E993"/>
<dbReference type="SUPFAM" id="SSF52833">
    <property type="entry name" value="Thioredoxin-like"/>
    <property type="match status" value="1"/>
</dbReference>
<keyword evidence="8" id="KW-1185">Reference proteome</keyword>
<dbReference type="PANTHER" id="PTHR45672">
    <property type="entry name" value="PROTEIN DISULFIDE-ISOMERASE C17H9.14C-RELATED"/>
    <property type="match status" value="1"/>
</dbReference>
<dbReference type="OrthoDB" id="72053at2759"/>
<dbReference type="EMBL" id="CP001327">
    <property type="protein sequence ID" value="ACO64295.1"/>
    <property type="molecule type" value="Genomic_DNA"/>
</dbReference>
<dbReference type="PROSITE" id="PS00194">
    <property type="entry name" value="THIOREDOXIN_1"/>
    <property type="match status" value="1"/>
</dbReference>
<dbReference type="InParanoid" id="C1E993"/>
<feature type="signal peptide" evidence="5">
    <location>
        <begin position="1"/>
        <end position="17"/>
    </location>
</feature>
<dbReference type="Pfam" id="PF00085">
    <property type="entry name" value="Thioredoxin"/>
    <property type="match status" value="1"/>
</dbReference>
<keyword evidence="2 5" id="KW-0732">Signal</keyword>
<feature type="chain" id="PRO_5002906978" description="Thioredoxin domain-containing protein" evidence="5">
    <location>
        <begin position="18"/>
        <end position="191"/>
    </location>
</feature>
<accession>C1E993</accession>
<dbReference type="AlphaFoldDB" id="C1E993"/>
<evidence type="ECO:0000313" key="8">
    <source>
        <dbReference type="Proteomes" id="UP000002009"/>
    </source>
</evidence>
<dbReference type="PROSITE" id="PS51352">
    <property type="entry name" value="THIOREDOXIN_2"/>
    <property type="match status" value="1"/>
</dbReference>
<dbReference type="RefSeq" id="XP_002503037.1">
    <property type="nucleotide sequence ID" value="XM_002502991.1"/>
</dbReference>
<dbReference type="GO" id="GO:0003756">
    <property type="term" value="F:protein disulfide isomerase activity"/>
    <property type="evidence" value="ECO:0007669"/>
    <property type="project" value="InterPro"/>
</dbReference>
<dbReference type="InterPro" id="IPR036356">
    <property type="entry name" value="ERp29_C_sf"/>
</dbReference>
<dbReference type="GO" id="GO:0005783">
    <property type="term" value="C:endoplasmic reticulum"/>
    <property type="evidence" value="ECO:0007669"/>
    <property type="project" value="TreeGrafter"/>
</dbReference>
<dbReference type="KEGG" id="mis:MICPUN_108515"/>
<keyword evidence="3" id="KW-0677">Repeat</keyword>
<feature type="domain" description="Thioredoxin" evidence="6">
    <location>
        <begin position="6"/>
        <end position="127"/>
    </location>
</feature>
<dbReference type="OMA" id="GTDKAVC"/>